<gene>
    <name evidence="1" type="ORF">S01H1_76767</name>
</gene>
<sequence length="50" mass="5640">MTCRSSQSQRGRAPMAINRTLDFYTQMGPADVILAGYFEVKAERVKESND</sequence>
<accession>X0YCV1</accession>
<protein>
    <submittedName>
        <fullName evidence="1">Uncharacterized protein</fullName>
    </submittedName>
</protein>
<organism evidence="1">
    <name type="scientific">marine sediment metagenome</name>
    <dbReference type="NCBI Taxonomy" id="412755"/>
    <lineage>
        <taxon>unclassified sequences</taxon>
        <taxon>metagenomes</taxon>
        <taxon>ecological metagenomes</taxon>
    </lineage>
</organism>
<comment type="caution">
    <text evidence="1">The sequence shown here is derived from an EMBL/GenBank/DDBJ whole genome shotgun (WGS) entry which is preliminary data.</text>
</comment>
<dbReference type="EMBL" id="BARS01051554">
    <property type="protein sequence ID" value="GAG46513.1"/>
    <property type="molecule type" value="Genomic_DNA"/>
</dbReference>
<evidence type="ECO:0000313" key="1">
    <source>
        <dbReference type="EMBL" id="GAG46513.1"/>
    </source>
</evidence>
<name>X0YCV1_9ZZZZ</name>
<reference evidence="1" key="1">
    <citation type="journal article" date="2014" name="Front. Microbiol.">
        <title>High frequency of phylogenetically diverse reductive dehalogenase-homologous genes in deep subseafloor sedimentary metagenomes.</title>
        <authorList>
            <person name="Kawai M."/>
            <person name="Futagami T."/>
            <person name="Toyoda A."/>
            <person name="Takaki Y."/>
            <person name="Nishi S."/>
            <person name="Hori S."/>
            <person name="Arai W."/>
            <person name="Tsubouchi T."/>
            <person name="Morono Y."/>
            <person name="Uchiyama I."/>
            <person name="Ito T."/>
            <person name="Fujiyama A."/>
            <person name="Inagaki F."/>
            <person name="Takami H."/>
        </authorList>
    </citation>
    <scope>NUCLEOTIDE SEQUENCE</scope>
    <source>
        <strain evidence="1">Expedition CK06-06</strain>
    </source>
</reference>
<dbReference type="AlphaFoldDB" id="X0YCV1"/>
<proteinExistence type="predicted"/>